<dbReference type="Proteomes" id="UP000030651">
    <property type="component" value="Unassembled WGS sequence"/>
</dbReference>
<reference evidence="3" key="1">
    <citation type="journal article" date="2015" name="BMC Genomics">
        <title>Genomic and transcriptomic analysis of the endophytic fungus Pestalotiopsis fici reveals its lifestyle and high potential for synthesis of natural products.</title>
        <authorList>
            <person name="Wang X."/>
            <person name="Zhang X."/>
            <person name="Liu L."/>
            <person name="Xiang M."/>
            <person name="Wang W."/>
            <person name="Sun X."/>
            <person name="Che Y."/>
            <person name="Guo L."/>
            <person name="Liu G."/>
            <person name="Guo L."/>
            <person name="Wang C."/>
            <person name="Yin W.B."/>
            <person name="Stadler M."/>
            <person name="Zhang X."/>
            <person name="Liu X."/>
        </authorList>
    </citation>
    <scope>NUCLEOTIDE SEQUENCE [LARGE SCALE GENOMIC DNA]</scope>
    <source>
        <strain evidence="3">W106-1 / CGMCC3.15140</strain>
    </source>
</reference>
<feature type="compositionally biased region" description="Pro residues" evidence="1">
    <location>
        <begin position="11"/>
        <end position="22"/>
    </location>
</feature>
<dbReference type="KEGG" id="pfy:PFICI_04397"/>
<organism evidence="2 3">
    <name type="scientific">Pestalotiopsis fici (strain W106-1 / CGMCC3.15140)</name>
    <dbReference type="NCBI Taxonomy" id="1229662"/>
    <lineage>
        <taxon>Eukaryota</taxon>
        <taxon>Fungi</taxon>
        <taxon>Dikarya</taxon>
        <taxon>Ascomycota</taxon>
        <taxon>Pezizomycotina</taxon>
        <taxon>Sordariomycetes</taxon>
        <taxon>Xylariomycetidae</taxon>
        <taxon>Amphisphaeriales</taxon>
        <taxon>Sporocadaceae</taxon>
        <taxon>Pestalotiopsis</taxon>
    </lineage>
</organism>
<dbReference type="EMBL" id="KI912111">
    <property type="protein sequence ID" value="ETS82521.1"/>
    <property type="molecule type" value="Genomic_DNA"/>
</dbReference>
<dbReference type="Gene3D" id="1.10.510.10">
    <property type="entry name" value="Transferase(Phosphotransferase) domain 1"/>
    <property type="match status" value="1"/>
</dbReference>
<dbReference type="eggNOG" id="ENOG502SPJH">
    <property type="taxonomic scope" value="Eukaryota"/>
</dbReference>
<dbReference type="RefSeq" id="XP_007831169.1">
    <property type="nucleotide sequence ID" value="XM_007832978.1"/>
</dbReference>
<protein>
    <recommendedName>
        <fullName evidence="4">Protein kinase domain-containing protein</fullName>
    </recommendedName>
</protein>
<feature type="compositionally biased region" description="Low complexity" evidence="1">
    <location>
        <begin position="1"/>
        <end position="10"/>
    </location>
</feature>
<feature type="region of interest" description="Disordered" evidence="1">
    <location>
        <begin position="1"/>
        <end position="27"/>
    </location>
</feature>
<dbReference type="SUPFAM" id="SSF56112">
    <property type="entry name" value="Protein kinase-like (PK-like)"/>
    <property type="match status" value="1"/>
</dbReference>
<proteinExistence type="predicted"/>
<sequence length="342" mass="38393">MARTAQAIADPPDPPPAEPRPQPVGEGPGEWFYADLGPIYVSNFDADSIIMCPHDYSYARDDSLDAQWRTGYDTRLCWKTCLIYKQISTAHRRLVPFIRPDAWTGFPILARSSGPPLKQFLAEHKSELYPQALVQSAACRVVDRCRPLVYQWALHALSALAFMHSHDVVCGDFSEDLCLLSALPSLSLSVVGFPFAGYRRLDHGGRYYEAEFYGGDAFSETGLGPKQGRCRPFPTRQFDLYQWACMVFRLMTSYFPGDRMGLNETEIGSLVSQKAWPVLEPEFMGDIIRKSWNGDYNSAEEIKRALISLVEEQGWSVNDGDDLQGFDATGLFQGSSEVLGFR</sequence>
<gene>
    <name evidence="2" type="ORF">PFICI_04397</name>
</gene>
<evidence type="ECO:0000256" key="1">
    <source>
        <dbReference type="SAM" id="MobiDB-lite"/>
    </source>
</evidence>
<dbReference type="InParanoid" id="W3XBF0"/>
<name>W3XBF0_PESFW</name>
<dbReference type="AlphaFoldDB" id="W3XBF0"/>
<dbReference type="HOGENOM" id="CLU_000288_31_4_1"/>
<dbReference type="OMA" id="CFASPND"/>
<accession>W3XBF0</accession>
<dbReference type="OrthoDB" id="1668230at2759"/>
<dbReference type="InterPro" id="IPR011009">
    <property type="entry name" value="Kinase-like_dom_sf"/>
</dbReference>
<evidence type="ECO:0000313" key="2">
    <source>
        <dbReference type="EMBL" id="ETS82521.1"/>
    </source>
</evidence>
<dbReference type="GeneID" id="19269410"/>
<evidence type="ECO:0008006" key="4">
    <source>
        <dbReference type="Google" id="ProtNLM"/>
    </source>
</evidence>
<keyword evidence="3" id="KW-1185">Reference proteome</keyword>
<evidence type="ECO:0000313" key="3">
    <source>
        <dbReference type="Proteomes" id="UP000030651"/>
    </source>
</evidence>